<dbReference type="EC" id="1.1.1.154" evidence="3"/>
<dbReference type="InterPro" id="IPR036111">
    <property type="entry name" value="Mal/L-sulfo/L-lacto_DH-like_sf"/>
</dbReference>
<comment type="caution">
    <text evidence="3">The sequence shown here is derived from an EMBL/GenBank/DDBJ whole genome shotgun (WGS) entry which is preliminary data.</text>
</comment>
<keyword evidence="4" id="KW-1185">Reference proteome</keyword>
<organism evidence="3 4">
    <name type="scientific">Paenibacillus oceani</name>
    <dbReference type="NCBI Taxonomy" id="2772510"/>
    <lineage>
        <taxon>Bacteria</taxon>
        <taxon>Bacillati</taxon>
        <taxon>Bacillota</taxon>
        <taxon>Bacilli</taxon>
        <taxon>Bacillales</taxon>
        <taxon>Paenibacillaceae</taxon>
        <taxon>Paenibacillus</taxon>
    </lineage>
</organism>
<evidence type="ECO:0000313" key="3">
    <source>
        <dbReference type="EMBL" id="MBD2862681.1"/>
    </source>
</evidence>
<dbReference type="Gene3D" id="3.30.1370.60">
    <property type="entry name" value="Hypothetical oxidoreductase yiak, domain 2"/>
    <property type="match status" value="1"/>
</dbReference>
<dbReference type="SUPFAM" id="SSF89733">
    <property type="entry name" value="L-sulfolactate dehydrogenase-like"/>
    <property type="match status" value="1"/>
</dbReference>
<reference evidence="3" key="1">
    <citation type="submission" date="2020-09" db="EMBL/GenBank/DDBJ databases">
        <title>A novel bacterium of genus Paenibacillus, isolated from South China Sea.</title>
        <authorList>
            <person name="Huang H."/>
            <person name="Mo K."/>
            <person name="Hu Y."/>
        </authorList>
    </citation>
    <scope>NUCLEOTIDE SEQUENCE</scope>
    <source>
        <strain evidence="3">IB182363</strain>
    </source>
</reference>
<dbReference type="AlphaFoldDB" id="A0A927GZ71"/>
<dbReference type="RefSeq" id="WP_190927788.1">
    <property type="nucleotide sequence ID" value="NZ_JACXJA010000014.1"/>
</dbReference>
<accession>A0A927GZ71</accession>
<gene>
    <name evidence="3" type="primary">allD</name>
    <name evidence="3" type="ORF">IDH45_11875</name>
</gene>
<dbReference type="Proteomes" id="UP000639396">
    <property type="component" value="Unassembled WGS sequence"/>
</dbReference>
<dbReference type="Gene3D" id="1.10.1530.10">
    <property type="match status" value="1"/>
</dbReference>
<dbReference type="InterPro" id="IPR043143">
    <property type="entry name" value="Mal/L-sulf/L-lact_DH-like_NADP"/>
</dbReference>
<dbReference type="NCBIfam" id="NF011599">
    <property type="entry name" value="PRK15025.1"/>
    <property type="match status" value="1"/>
</dbReference>
<evidence type="ECO:0000256" key="1">
    <source>
        <dbReference type="ARBA" id="ARBA00006056"/>
    </source>
</evidence>
<proteinExistence type="inferred from homology"/>
<protein>
    <submittedName>
        <fullName evidence="3">Ureidoglycolate dehydrogenase</fullName>
        <ecNumber evidence="3">1.1.1.154</ecNumber>
    </submittedName>
</protein>
<name>A0A927GZ71_9BACL</name>
<dbReference type="InterPro" id="IPR043144">
    <property type="entry name" value="Mal/L-sulf/L-lact_DH-like_ah"/>
</dbReference>
<dbReference type="GO" id="GO:0009040">
    <property type="term" value="F:ureidoglycolate dehydrogenase activity"/>
    <property type="evidence" value="ECO:0007669"/>
    <property type="project" value="UniProtKB-EC"/>
</dbReference>
<dbReference type="EMBL" id="JACXJA010000014">
    <property type="protein sequence ID" value="MBD2862681.1"/>
    <property type="molecule type" value="Genomic_DNA"/>
</dbReference>
<evidence type="ECO:0000313" key="4">
    <source>
        <dbReference type="Proteomes" id="UP000639396"/>
    </source>
</evidence>
<dbReference type="Pfam" id="PF02615">
    <property type="entry name" value="Ldh_2"/>
    <property type="match status" value="1"/>
</dbReference>
<dbReference type="InterPro" id="IPR003767">
    <property type="entry name" value="Malate/L-lactate_DH-like"/>
</dbReference>
<dbReference type="PANTHER" id="PTHR11091">
    <property type="entry name" value="OXIDOREDUCTASE-RELATED"/>
    <property type="match status" value="1"/>
</dbReference>
<sequence length="342" mass="36897">MKTKIAFREQIAERCVHKLTASGVGKDEAEFVADVLVHADLRGVESHGVMRLEHYIAKIEAGGINPRPDIKLSRPTPALAIVHGDDGLGHLVAGKAMETAIQLAREHGIGLVSVNGSSHCGALSYYVKMAASHRLIALMMVNTDKLVVPFGAASPYFGTNPLAYAIPAKRHRPIVLDMATSTVAYGKILYALENGLPIPPGWAVDDRGQPTEDPRQARALLPFGGAKGYGLSLLVDVCAGLLTGSPFGPHVPAMYGDYARKRGLGQFIVTIDPDKCSTSGPFAERVDQMIDELRRLPPAPGIDAVKVPGELEDDTERERLRHGIPVPETLYDYLFDEEANPI</sequence>
<dbReference type="PANTHER" id="PTHR11091:SF0">
    <property type="entry name" value="MALATE DEHYDROGENASE"/>
    <property type="match status" value="1"/>
</dbReference>
<comment type="similarity">
    <text evidence="1">Belongs to the LDH2/MDH2 oxidoreductase family.</text>
</comment>
<keyword evidence="2 3" id="KW-0560">Oxidoreductase</keyword>
<evidence type="ECO:0000256" key="2">
    <source>
        <dbReference type="ARBA" id="ARBA00023002"/>
    </source>
</evidence>